<evidence type="ECO:0000313" key="4">
    <source>
        <dbReference type="Proteomes" id="UP000218054"/>
    </source>
</evidence>
<dbReference type="SUPFAM" id="SSF103481">
    <property type="entry name" value="Multidrug resistance efflux transporter EmrE"/>
    <property type="match status" value="2"/>
</dbReference>
<feature type="transmembrane region" description="Helical" evidence="1">
    <location>
        <begin position="129"/>
        <end position="148"/>
    </location>
</feature>
<reference evidence="3 4" key="1">
    <citation type="submission" date="2017-08" db="EMBL/GenBank/DDBJ databases">
        <title>WGS of Clinical strains of the CDC Group NO-1 linked to zoonotic infections in humans.</title>
        <authorList>
            <person name="Bernier A.-M."/>
            <person name="Bernard K."/>
        </authorList>
    </citation>
    <scope>NUCLEOTIDE SEQUENCE [LARGE SCALE GENOMIC DNA]</scope>
    <source>
        <strain evidence="3 4">NML00-0135</strain>
    </source>
</reference>
<dbReference type="EMBL" id="NSJB01000016">
    <property type="protein sequence ID" value="PAT34235.1"/>
    <property type="molecule type" value="Genomic_DNA"/>
</dbReference>
<dbReference type="InterPro" id="IPR037185">
    <property type="entry name" value="EmrE-like"/>
</dbReference>
<dbReference type="InterPro" id="IPR000620">
    <property type="entry name" value="EamA_dom"/>
</dbReference>
<keyword evidence="1" id="KW-0472">Membrane</keyword>
<keyword evidence="4" id="KW-1185">Reference proteome</keyword>
<organism evidence="3 4">
    <name type="scientific">Vandammella animalimorsus</name>
    <dbReference type="NCBI Taxonomy" id="2029117"/>
    <lineage>
        <taxon>Bacteria</taxon>
        <taxon>Pseudomonadati</taxon>
        <taxon>Pseudomonadota</taxon>
        <taxon>Betaproteobacteria</taxon>
        <taxon>Burkholderiales</taxon>
        <taxon>Comamonadaceae</taxon>
        <taxon>Vandammella</taxon>
    </lineage>
</organism>
<evidence type="ECO:0000313" key="3">
    <source>
        <dbReference type="EMBL" id="PAT34235.1"/>
    </source>
</evidence>
<feature type="transmembrane region" description="Helical" evidence="1">
    <location>
        <begin position="81"/>
        <end position="98"/>
    </location>
</feature>
<feature type="domain" description="EamA" evidence="2">
    <location>
        <begin position="13"/>
        <end position="145"/>
    </location>
</feature>
<keyword evidence="1" id="KW-0812">Transmembrane</keyword>
<sequence>MSTTAAPAPRHAAGIAYMLAGAFCLACSDALAKWLGAHYPPMQLLLLRAALAAPALLALVALTLGPAALRTANLGIHTLRGLINVICAICFYWSMTLLPLAHTTALTFCAPLFIALISALVLKERLGLGAWLAIGAGFCGVVLIAASHGASAAQASHQPLWAMALPVLTALGYAIMMLSARRIRPGEHMLTTMTYIVLGQLVFAAPAALLGGFWVPLSPAHAPQLAALALCATLGLGFITQAFRLAPAAVVVPFDYSLLLWSTLLGWLIWREQPAWGFYLGAALIVAAGLYTALRHARR</sequence>
<dbReference type="RefSeq" id="WP_095540783.1">
    <property type="nucleotide sequence ID" value="NZ_NSJB01000016.1"/>
</dbReference>
<feature type="transmembrane region" description="Helical" evidence="1">
    <location>
        <begin position="104"/>
        <end position="122"/>
    </location>
</feature>
<feature type="transmembrane region" description="Helical" evidence="1">
    <location>
        <begin position="160"/>
        <end position="180"/>
    </location>
</feature>
<dbReference type="GO" id="GO:0016020">
    <property type="term" value="C:membrane"/>
    <property type="evidence" value="ECO:0007669"/>
    <property type="project" value="InterPro"/>
</dbReference>
<evidence type="ECO:0000259" key="2">
    <source>
        <dbReference type="Pfam" id="PF00892"/>
    </source>
</evidence>
<feature type="transmembrane region" description="Helical" evidence="1">
    <location>
        <begin position="246"/>
        <end position="270"/>
    </location>
</feature>
<feature type="transmembrane region" description="Helical" evidence="1">
    <location>
        <begin position="192"/>
        <end position="215"/>
    </location>
</feature>
<evidence type="ECO:0000256" key="1">
    <source>
        <dbReference type="SAM" id="Phobius"/>
    </source>
</evidence>
<proteinExistence type="predicted"/>
<protein>
    <submittedName>
        <fullName evidence="3">EamA family transporter</fullName>
    </submittedName>
</protein>
<feature type="transmembrane region" description="Helical" evidence="1">
    <location>
        <begin position="276"/>
        <end position="294"/>
    </location>
</feature>
<name>A0A2A2A6U3_9BURK</name>
<dbReference type="AlphaFoldDB" id="A0A2A2A6U3"/>
<feature type="transmembrane region" description="Helical" evidence="1">
    <location>
        <begin position="44"/>
        <end position="69"/>
    </location>
</feature>
<dbReference type="PANTHER" id="PTHR22911">
    <property type="entry name" value="ACYL-MALONYL CONDENSING ENZYME-RELATED"/>
    <property type="match status" value="1"/>
</dbReference>
<feature type="transmembrane region" description="Helical" evidence="1">
    <location>
        <begin position="12"/>
        <end position="32"/>
    </location>
</feature>
<dbReference type="Proteomes" id="UP000218054">
    <property type="component" value="Unassembled WGS sequence"/>
</dbReference>
<feature type="transmembrane region" description="Helical" evidence="1">
    <location>
        <begin position="221"/>
        <end position="239"/>
    </location>
</feature>
<dbReference type="Pfam" id="PF00892">
    <property type="entry name" value="EamA"/>
    <property type="match status" value="2"/>
</dbReference>
<comment type="caution">
    <text evidence="3">The sequence shown here is derived from an EMBL/GenBank/DDBJ whole genome shotgun (WGS) entry which is preliminary data.</text>
</comment>
<dbReference type="PANTHER" id="PTHR22911:SF103">
    <property type="entry name" value="BLR2811 PROTEIN"/>
    <property type="match status" value="1"/>
</dbReference>
<feature type="domain" description="EamA" evidence="2">
    <location>
        <begin position="161"/>
        <end position="288"/>
    </location>
</feature>
<keyword evidence="1" id="KW-1133">Transmembrane helix</keyword>
<accession>A0A2A2A6U3</accession>
<gene>
    <name evidence="3" type="ORF">CK625_13005</name>
</gene>